<organism evidence="1 2">
    <name type="scientific">Tritrichomonas musculus</name>
    <dbReference type="NCBI Taxonomy" id="1915356"/>
    <lineage>
        <taxon>Eukaryota</taxon>
        <taxon>Metamonada</taxon>
        <taxon>Parabasalia</taxon>
        <taxon>Tritrichomonadida</taxon>
        <taxon>Tritrichomonadidae</taxon>
        <taxon>Tritrichomonas</taxon>
    </lineage>
</organism>
<reference evidence="1 2" key="1">
    <citation type="submission" date="2024-04" db="EMBL/GenBank/DDBJ databases">
        <title>Tritrichomonas musculus Genome.</title>
        <authorList>
            <person name="Alves-Ferreira E."/>
            <person name="Grigg M."/>
            <person name="Lorenzi H."/>
            <person name="Galac M."/>
        </authorList>
    </citation>
    <scope>NUCLEOTIDE SEQUENCE [LARGE SCALE GENOMIC DNA]</scope>
    <source>
        <strain evidence="1 2">EAF2021</strain>
    </source>
</reference>
<protein>
    <submittedName>
        <fullName evidence="1">Uncharacterized protein</fullName>
    </submittedName>
</protein>
<dbReference type="SUPFAM" id="SSF81901">
    <property type="entry name" value="HCP-like"/>
    <property type="match status" value="3"/>
</dbReference>
<comment type="caution">
    <text evidence="1">The sequence shown here is derived from an EMBL/GenBank/DDBJ whole genome shotgun (WGS) entry which is preliminary data.</text>
</comment>
<dbReference type="InterPro" id="IPR019734">
    <property type="entry name" value="TPR_rpt"/>
</dbReference>
<gene>
    <name evidence="1" type="ORF">M9Y10_040423</name>
</gene>
<sequence length="601" mass="70319">MGAHAHHSKFERISIVYILGSTAHFHKVKCGNSSIDKAIYYYNLAASNNHTESQFRLGYIYQTNNNISKSIHYYILAASNKHPKSLYNLGLIYLNRDIHQSLFYFELAARENYPEAKLFFAKIHLSYQFKISDFNLIIQYLIDASNASIAEAQFFLSFIYESDKFVKQDIEKAIKYYKMAAAKYSQARINLGRIFYEGKYFKRNIKEAIKYFDLAKKEDNNYDAMNYLGIIYQNGIDVPKDIQLAKNNFELAAKEKYAPSLYNLGNIFLNEDNVDKAIEYYEQASNQGYLLADFQLGMIYIDNIYKKYDIEKAIHYFSIAADQNEPNSQFQLGIIYLTNVHIKPNFEKAFYYIRRSAWNNNSMSQYFLGIAYMNGNHEVKQNYREARNYLFRSASKRCGNSLFAYGFLCHEGKVIHQDIEMAIRFYKDASNNNIFNAKNNLGIIYKNGFGDKIAKNIHLAITYFNENINQYGDKISMYNLASIYLYETDNTDKAIDLLKKSNDFSLSKYLLIIALIKRFGFQSEQLTTLFNENINDNVISLISHRSQLIFNFFYNFFKQIDLVYNAFKSPRLSLIIKNNFMEPKKLNDINQIFYNGFDINL</sequence>
<dbReference type="SMART" id="SM00671">
    <property type="entry name" value="SEL1"/>
    <property type="match status" value="13"/>
</dbReference>
<dbReference type="InterPro" id="IPR052945">
    <property type="entry name" value="Mitotic_Regulator"/>
</dbReference>
<accession>A0ABR2GQC8</accession>
<evidence type="ECO:0000313" key="2">
    <source>
        <dbReference type="Proteomes" id="UP001470230"/>
    </source>
</evidence>
<dbReference type="Pfam" id="PF08238">
    <property type="entry name" value="Sel1"/>
    <property type="match status" value="12"/>
</dbReference>
<dbReference type="SMART" id="SM00028">
    <property type="entry name" value="TPR"/>
    <property type="match status" value="3"/>
</dbReference>
<keyword evidence="2" id="KW-1185">Reference proteome</keyword>
<dbReference type="InterPro" id="IPR011990">
    <property type="entry name" value="TPR-like_helical_dom_sf"/>
</dbReference>
<name>A0ABR2GQC8_9EUKA</name>
<dbReference type="Pfam" id="PF13181">
    <property type="entry name" value="TPR_8"/>
    <property type="match status" value="1"/>
</dbReference>
<dbReference type="InterPro" id="IPR006597">
    <property type="entry name" value="Sel1-like"/>
</dbReference>
<dbReference type="PANTHER" id="PTHR43628:SF1">
    <property type="entry name" value="CHITIN SYNTHASE REGULATORY FACTOR 2-RELATED"/>
    <property type="match status" value="1"/>
</dbReference>
<proteinExistence type="predicted"/>
<dbReference type="PANTHER" id="PTHR43628">
    <property type="entry name" value="ACTIVATOR OF C KINASE PROTEIN 1-RELATED"/>
    <property type="match status" value="1"/>
</dbReference>
<dbReference type="Proteomes" id="UP001470230">
    <property type="component" value="Unassembled WGS sequence"/>
</dbReference>
<evidence type="ECO:0000313" key="1">
    <source>
        <dbReference type="EMBL" id="KAK8835866.1"/>
    </source>
</evidence>
<dbReference type="EMBL" id="JAPFFF010000073">
    <property type="protein sequence ID" value="KAK8835866.1"/>
    <property type="molecule type" value="Genomic_DNA"/>
</dbReference>
<dbReference type="Gene3D" id="1.25.40.10">
    <property type="entry name" value="Tetratricopeptide repeat domain"/>
    <property type="match status" value="4"/>
</dbReference>